<protein>
    <submittedName>
        <fullName evidence="2">MEKHLA domain protein</fullName>
    </submittedName>
</protein>
<dbReference type="AlphaFoldDB" id="A0A518GNE9"/>
<reference evidence="2 3" key="1">
    <citation type="submission" date="2019-02" db="EMBL/GenBank/DDBJ databases">
        <title>Deep-cultivation of Planctomycetes and their phenomic and genomic characterization uncovers novel biology.</title>
        <authorList>
            <person name="Wiegand S."/>
            <person name="Jogler M."/>
            <person name="Boedeker C."/>
            <person name="Pinto D."/>
            <person name="Vollmers J."/>
            <person name="Rivas-Marin E."/>
            <person name="Kohn T."/>
            <person name="Peeters S.H."/>
            <person name="Heuer A."/>
            <person name="Rast P."/>
            <person name="Oberbeckmann S."/>
            <person name="Bunk B."/>
            <person name="Jeske O."/>
            <person name="Meyerdierks A."/>
            <person name="Storesund J.E."/>
            <person name="Kallscheuer N."/>
            <person name="Luecker S."/>
            <person name="Lage O.M."/>
            <person name="Pohl T."/>
            <person name="Merkel B.J."/>
            <person name="Hornburger P."/>
            <person name="Mueller R.-W."/>
            <person name="Bruemmer F."/>
            <person name="Labrenz M."/>
            <person name="Spormann A.M."/>
            <person name="Op den Camp H."/>
            <person name="Overmann J."/>
            <person name="Amann R."/>
            <person name="Jetten M.S.M."/>
            <person name="Mascher T."/>
            <person name="Medema M.H."/>
            <person name="Devos D.P."/>
            <person name="Kaster A.-K."/>
            <person name="Ovreas L."/>
            <person name="Rohde M."/>
            <person name="Galperin M.Y."/>
            <person name="Jogler C."/>
        </authorList>
    </citation>
    <scope>NUCLEOTIDE SEQUENCE [LARGE SCALE GENOMIC DNA]</scope>
    <source>
        <strain evidence="2 3">Spb1</strain>
    </source>
</reference>
<evidence type="ECO:0000313" key="2">
    <source>
        <dbReference type="EMBL" id="QDV30150.1"/>
    </source>
</evidence>
<dbReference type="InterPro" id="IPR013978">
    <property type="entry name" value="MEKHLA"/>
</dbReference>
<dbReference type="KEGG" id="peh:Spb1_20780"/>
<dbReference type="Proteomes" id="UP000315349">
    <property type="component" value="Chromosome"/>
</dbReference>
<evidence type="ECO:0000313" key="3">
    <source>
        <dbReference type="Proteomes" id="UP000315349"/>
    </source>
</evidence>
<name>A0A518GNE9_9PLAN</name>
<organism evidence="2 3">
    <name type="scientific">Planctopirus ephydatiae</name>
    <dbReference type="NCBI Taxonomy" id="2528019"/>
    <lineage>
        <taxon>Bacteria</taxon>
        <taxon>Pseudomonadati</taxon>
        <taxon>Planctomycetota</taxon>
        <taxon>Planctomycetia</taxon>
        <taxon>Planctomycetales</taxon>
        <taxon>Planctomycetaceae</taxon>
        <taxon>Planctopirus</taxon>
    </lineage>
</organism>
<gene>
    <name evidence="2" type="ORF">Spb1_20780</name>
</gene>
<dbReference type="EMBL" id="CP036299">
    <property type="protein sequence ID" value="QDV30150.1"/>
    <property type="molecule type" value="Genomic_DNA"/>
</dbReference>
<accession>A0A518GNE9</accession>
<feature type="domain" description="MEKHLA" evidence="1">
    <location>
        <begin position="25"/>
        <end position="163"/>
    </location>
</feature>
<proteinExistence type="predicted"/>
<dbReference type="OrthoDB" id="9794448at2"/>
<sequence length="167" mass="19170">MASNDHWRIEVAASQSPWTHPHWVQWIKRVVASYAQWTGKALSDAGAEELPKLLYHAPFVLVSHGQEADPILCYGNQQALELWEMSLSQFLETPSRYTAEPMHRDERAQLLERTTRYGFVDDYQGIRISASGARFRIHQATVWNVVDEVGVYQGQAAMFHEWTLLGQ</sequence>
<keyword evidence="3" id="KW-1185">Reference proteome</keyword>
<dbReference type="Pfam" id="PF08670">
    <property type="entry name" value="MEKHLA"/>
    <property type="match status" value="1"/>
</dbReference>
<evidence type="ECO:0000259" key="1">
    <source>
        <dbReference type="Pfam" id="PF08670"/>
    </source>
</evidence>
<dbReference type="RefSeq" id="WP_145299053.1">
    <property type="nucleotide sequence ID" value="NZ_CP036299.1"/>
</dbReference>